<keyword evidence="9" id="KW-1185">Reference proteome</keyword>
<keyword evidence="3" id="KW-0863">Zinc-finger</keyword>
<evidence type="ECO:0000259" key="6">
    <source>
        <dbReference type="Pfam" id="PF07227"/>
    </source>
</evidence>
<dbReference type="InterPro" id="IPR055508">
    <property type="entry name" value="DUF7081"/>
</dbReference>
<comment type="subcellular location">
    <subcellularLocation>
        <location evidence="1">Nucleus</location>
    </subcellularLocation>
</comment>
<dbReference type="PANTHER" id="PTHR33345:SF6">
    <property type="entry name" value="OS03G0747200 PROTEIN"/>
    <property type="match status" value="1"/>
</dbReference>
<keyword evidence="2" id="KW-0479">Metal-binding</keyword>
<evidence type="ECO:0000259" key="7">
    <source>
        <dbReference type="Pfam" id="PF23299"/>
    </source>
</evidence>
<evidence type="ECO:0000256" key="2">
    <source>
        <dbReference type="ARBA" id="ARBA00022723"/>
    </source>
</evidence>
<feature type="domain" description="Oberon-like PHD finger" evidence="6">
    <location>
        <begin position="163"/>
        <end position="277"/>
    </location>
</feature>
<keyword evidence="4" id="KW-0862">Zinc</keyword>
<accession>A0A0K9PST4</accession>
<evidence type="ECO:0000256" key="4">
    <source>
        <dbReference type="ARBA" id="ARBA00022833"/>
    </source>
</evidence>
<sequence>MNTEENLRTDANANFIIKVEVDANKGRSPEANDKKRKRGDGFVAVPVSFGASGKGLPYAPENYPLIGDVWSWRVGNRLTDDGYYRDRFLYPPSRYAKSEFLTSKGLRSRVLVEKFVLKEIQTVSPETFFASFLWKIPSNKVTSYKDTNKNRSETVLECKVENKTCIPRVQARSNSLRVMDCDICCSEHDFCRDCCCILCGRKIYDAYNLIRCEAIVDCNRNLICGHIAHLDCAIRAYLAGTIVGDSSDLDVDYYCRRCDNRSDLISYFTSLVHICESPLLPSQVDVEEISNLILRALNGSEKIRAKDLRARIESVLAKVQIGLAPRNLF</sequence>
<dbReference type="GO" id="GO:0005634">
    <property type="term" value="C:nucleus"/>
    <property type="evidence" value="ECO:0007669"/>
    <property type="project" value="UniProtKB-SubCell"/>
</dbReference>
<dbReference type="AlphaFoldDB" id="A0A0K9PST4"/>
<dbReference type="Proteomes" id="UP000036987">
    <property type="component" value="Unassembled WGS sequence"/>
</dbReference>
<dbReference type="Pfam" id="PF23299">
    <property type="entry name" value="DUF7081"/>
    <property type="match status" value="1"/>
</dbReference>
<dbReference type="Pfam" id="PF07227">
    <property type="entry name" value="PHD_Oberon"/>
    <property type="match status" value="1"/>
</dbReference>
<proteinExistence type="predicted"/>
<dbReference type="GO" id="GO:0008270">
    <property type="term" value="F:zinc ion binding"/>
    <property type="evidence" value="ECO:0007669"/>
    <property type="project" value="UniProtKB-KW"/>
</dbReference>
<evidence type="ECO:0000256" key="3">
    <source>
        <dbReference type="ARBA" id="ARBA00022771"/>
    </source>
</evidence>
<dbReference type="PANTHER" id="PTHR33345">
    <property type="entry name" value="ADAPTER PROTEIN, PUTATIVE-RELATED"/>
    <property type="match status" value="1"/>
</dbReference>
<dbReference type="InterPro" id="IPR032881">
    <property type="entry name" value="Oberon-like_PHD"/>
</dbReference>
<evidence type="ECO:0000256" key="5">
    <source>
        <dbReference type="ARBA" id="ARBA00023242"/>
    </source>
</evidence>
<comment type="caution">
    <text evidence="8">The sequence shown here is derived from an EMBL/GenBank/DDBJ whole genome shotgun (WGS) entry which is preliminary data.</text>
</comment>
<dbReference type="EMBL" id="LFYR01000680">
    <property type="protein sequence ID" value="KMZ71292.1"/>
    <property type="molecule type" value="Genomic_DNA"/>
</dbReference>
<organism evidence="8 9">
    <name type="scientific">Zostera marina</name>
    <name type="common">Eelgrass</name>
    <dbReference type="NCBI Taxonomy" id="29655"/>
    <lineage>
        <taxon>Eukaryota</taxon>
        <taxon>Viridiplantae</taxon>
        <taxon>Streptophyta</taxon>
        <taxon>Embryophyta</taxon>
        <taxon>Tracheophyta</taxon>
        <taxon>Spermatophyta</taxon>
        <taxon>Magnoliopsida</taxon>
        <taxon>Liliopsida</taxon>
        <taxon>Zosteraceae</taxon>
        <taxon>Zostera</taxon>
    </lineage>
</organism>
<evidence type="ECO:0000313" key="9">
    <source>
        <dbReference type="Proteomes" id="UP000036987"/>
    </source>
</evidence>
<protein>
    <submittedName>
        <fullName evidence="8">Uncharacterized protein</fullName>
    </submittedName>
</protein>
<name>A0A0K9PST4_ZOSMR</name>
<keyword evidence="5" id="KW-0539">Nucleus</keyword>
<gene>
    <name evidence="8" type="ORF">ZOSMA_183G00250</name>
</gene>
<evidence type="ECO:0000313" key="8">
    <source>
        <dbReference type="EMBL" id="KMZ71292.1"/>
    </source>
</evidence>
<evidence type="ECO:0000256" key="1">
    <source>
        <dbReference type="ARBA" id="ARBA00004123"/>
    </source>
</evidence>
<reference evidence="9" key="1">
    <citation type="journal article" date="2016" name="Nature">
        <title>The genome of the seagrass Zostera marina reveals angiosperm adaptation to the sea.</title>
        <authorList>
            <person name="Olsen J.L."/>
            <person name="Rouze P."/>
            <person name="Verhelst B."/>
            <person name="Lin Y.-C."/>
            <person name="Bayer T."/>
            <person name="Collen J."/>
            <person name="Dattolo E."/>
            <person name="De Paoli E."/>
            <person name="Dittami S."/>
            <person name="Maumus F."/>
            <person name="Michel G."/>
            <person name="Kersting A."/>
            <person name="Lauritano C."/>
            <person name="Lohaus R."/>
            <person name="Toepel M."/>
            <person name="Tonon T."/>
            <person name="Vanneste K."/>
            <person name="Amirebrahimi M."/>
            <person name="Brakel J."/>
            <person name="Bostroem C."/>
            <person name="Chovatia M."/>
            <person name="Grimwood J."/>
            <person name="Jenkins J.W."/>
            <person name="Jueterbock A."/>
            <person name="Mraz A."/>
            <person name="Stam W.T."/>
            <person name="Tice H."/>
            <person name="Bornberg-Bauer E."/>
            <person name="Green P.J."/>
            <person name="Pearson G.A."/>
            <person name="Procaccini G."/>
            <person name="Duarte C.M."/>
            <person name="Schmutz J."/>
            <person name="Reusch T.B.H."/>
            <person name="Van de Peer Y."/>
        </authorList>
    </citation>
    <scope>NUCLEOTIDE SEQUENCE [LARGE SCALE GENOMIC DNA]</scope>
    <source>
        <strain evidence="9">cv. Finnish</strain>
    </source>
</reference>
<feature type="domain" description="DUF7081" evidence="7">
    <location>
        <begin position="46"/>
        <end position="138"/>
    </location>
</feature>